<keyword evidence="3" id="KW-1185">Reference proteome</keyword>
<dbReference type="Proteomes" id="UP001295444">
    <property type="component" value="Chromosome 03"/>
</dbReference>
<evidence type="ECO:0000313" key="2">
    <source>
        <dbReference type="EMBL" id="CAH2277730.1"/>
    </source>
</evidence>
<feature type="non-terminal residue" evidence="2">
    <location>
        <position position="1"/>
    </location>
</feature>
<feature type="compositionally biased region" description="Low complexity" evidence="1">
    <location>
        <begin position="63"/>
        <end position="77"/>
    </location>
</feature>
<proteinExistence type="predicted"/>
<protein>
    <submittedName>
        <fullName evidence="2">Uncharacterized protein</fullName>
    </submittedName>
</protein>
<evidence type="ECO:0000256" key="1">
    <source>
        <dbReference type="SAM" id="MobiDB-lite"/>
    </source>
</evidence>
<organism evidence="2 3">
    <name type="scientific">Pelobates cultripes</name>
    <name type="common">Western spadefoot toad</name>
    <dbReference type="NCBI Taxonomy" id="61616"/>
    <lineage>
        <taxon>Eukaryota</taxon>
        <taxon>Metazoa</taxon>
        <taxon>Chordata</taxon>
        <taxon>Craniata</taxon>
        <taxon>Vertebrata</taxon>
        <taxon>Euteleostomi</taxon>
        <taxon>Amphibia</taxon>
        <taxon>Batrachia</taxon>
        <taxon>Anura</taxon>
        <taxon>Pelobatoidea</taxon>
        <taxon>Pelobatidae</taxon>
        <taxon>Pelobates</taxon>
    </lineage>
</organism>
<evidence type="ECO:0000313" key="3">
    <source>
        <dbReference type="Proteomes" id="UP001295444"/>
    </source>
</evidence>
<feature type="region of interest" description="Disordered" evidence="1">
    <location>
        <begin position="32"/>
        <end position="81"/>
    </location>
</feature>
<gene>
    <name evidence="2" type="ORF">PECUL_23A055410</name>
</gene>
<accession>A0AAD1RT07</accession>
<reference evidence="2" key="1">
    <citation type="submission" date="2022-03" db="EMBL/GenBank/DDBJ databases">
        <authorList>
            <person name="Alioto T."/>
            <person name="Alioto T."/>
            <person name="Gomez Garrido J."/>
        </authorList>
    </citation>
    <scope>NUCLEOTIDE SEQUENCE</scope>
</reference>
<dbReference type="AlphaFoldDB" id="A0AAD1RT07"/>
<sequence>PTISAELRASLYSPIVESIFKAIAAFCEQPLSVSEPSAHEDSDSNNSHMSDHDKTWRKRPWKGDSASAGKGKAPAKSTKLSSAPSVLQILEPLEGLTSHQNLQVLDEYYADYSDEDFTANMP</sequence>
<name>A0AAD1RT07_PELCU</name>
<dbReference type="EMBL" id="OW240914">
    <property type="protein sequence ID" value="CAH2277730.1"/>
    <property type="molecule type" value="Genomic_DNA"/>
</dbReference>